<accession>A0AAE1DHE0</accession>
<protein>
    <submittedName>
        <fullName evidence="2">Uncharacterized protein</fullName>
    </submittedName>
</protein>
<organism evidence="2 3">
    <name type="scientific">Elysia crispata</name>
    <name type="common">lettuce slug</name>
    <dbReference type="NCBI Taxonomy" id="231223"/>
    <lineage>
        <taxon>Eukaryota</taxon>
        <taxon>Metazoa</taxon>
        <taxon>Spiralia</taxon>
        <taxon>Lophotrochozoa</taxon>
        <taxon>Mollusca</taxon>
        <taxon>Gastropoda</taxon>
        <taxon>Heterobranchia</taxon>
        <taxon>Euthyneura</taxon>
        <taxon>Panpulmonata</taxon>
        <taxon>Sacoglossa</taxon>
        <taxon>Placobranchoidea</taxon>
        <taxon>Plakobranchidae</taxon>
        <taxon>Elysia</taxon>
    </lineage>
</organism>
<gene>
    <name evidence="2" type="ORF">RRG08_037849</name>
</gene>
<comment type="caution">
    <text evidence="2">The sequence shown here is derived from an EMBL/GenBank/DDBJ whole genome shotgun (WGS) entry which is preliminary data.</text>
</comment>
<dbReference type="AlphaFoldDB" id="A0AAE1DHE0"/>
<sequence>MKPTEQKSRAQHRTRVARQAVARRRIRVARLHASWPGELPRTLLTATRKRKREKNMGRFSQDAKGRRGKKKR</sequence>
<dbReference type="Proteomes" id="UP001283361">
    <property type="component" value="Unassembled WGS sequence"/>
</dbReference>
<evidence type="ECO:0000313" key="3">
    <source>
        <dbReference type="Proteomes" id="UP001283361"/>
    </source>
</evidence>
<evidence type="ECO:0000256" key="1">
    <source>
        <dbReference type="SAM" id="MobiDB-lite"/>
    </source>
</evidence>
<evidence type="ECO:0000313" key="2">
    <source>
        <dbReference type="EMBL" id="KAK3770656.1"/>
    </source>
</evidence>
<name>A0AAE1DHE0_9GAST</name>
<dbReference type="EMBL" id="JAWDGP010003792">
    <property type="protein sequence ID" value="KAK3770656.1"/>
    <property type="molecule type" value="Genomic_DNA"/>
</dbReference>
<feature type="region of interest" description="Disordered" evidence="1">
    <location>
        <begin position="42"/>
        <end position="72"/>
    </location>
</feature>
<reference evidence="2" key="1">
    <citation type="journal article" date="2023" name="G3 (Bethesda)">
        <title>A reference genome for the long-term kleptoplast-retaining sea slug Elysia crispata morphotype clarki.</title>
        <authorList>
            <person name="Eastman K.E."/>
            <person name="Pendleton A.L."/>
            <person name="Shaikh M.A."/>
            <person name="Suttiyut T."/>
            <person name="Ogas R."/>
            <person name="Tomko P."/>
            <person name="Gavelis G."/>
            <person name="Widhalm J.R."/>
            <person name="Wisecaver J.H."/>
        </authorList>
    </citation>
    <scope>NUCLEOTIDE SEQUENCE</scope>
    <source>
        <strain evidence="2">ECLA1</strain>
    </source>
</reference>
<proteinExistence type="predicted"/>
<feature type="compositionally biased region" description="Basic residues" evidence="1">
    <location>
        <begin position="9"/>
        <end position="20"/>
    </location>
</feature>
<keyword evidence="3" id="KW-1185">Reference proteome</keyword>
<feature type="region of interest" description="Disordered" evidence="1">
    <location>
        <begin position="1"/>
        <end position="20"/>
    </location>
</feature>